<evidence type="ECO:0000256" key="9">
    <source>
        <dbReference type="SAM" id="Phobius"/>
    </source>
</evidence>
<feature type="transmembrane region" description="Helical" evidence="9">
    <location>
        <begin position="394"/>
        <end position="413"/>
    </location>
</feature>
<sequence>MLPRRASRGGRGPGRAWPPPEEPVTRRRWVADHVQDPARLPGRGGPLRRDRSPPGSKGDGGTTSSGSSSRGPPDSEEEETRRRFRLQRLIDTTLGLSGRRLRICSTIFFAAFAGVLHWTHISSLFENDRHFSHLSTLEREMSFRTEMGFYYSFFKTIIEAPSFVIGVRSIIEDSSTEYPLVINSLKRFNVYPEVVLAFIFRIYRWFGDLTGFQTKTCWTVNRGYGLSSVESCEGMGDPAYFYVNLIFVLNGLLMSLFFLYGAYLSMSRLGGLVTVLCIFYNHGECTRVMWTPPLRESFSYPFIVLQMFVVTHILRTPVIRTRIWILLLLSNVTFMISWQFAQFVLLTQILSLFAVYVIGIVNPAKMLAIVRIHTLSLSLSWVLMFGNSMLLTSYYSYCLVICWVIIEARSWFIQIHRHELIIWISQVFALVIGTSFLKLITPKLTRGTDDAHITNLVWSKITGYQDFHTLMYTCAAEFDFMETETPFRYTKTLLLPVTTIVFGAIAMRTLGNILMCLQQPQIKSYKVLEERSEHAGDCELVFHALQLIAYALLAIFIMRLKLFLTPHMCLMSSLICSRQMFRWFPSKIRHQFFVFLILVSMSIQGVANLRSQWSIMGEFSNVPQEELLEWITFNTKPNAVFAGAMPTMASVKLSTGRSIVNHPHYEDANLRAVTKIVYSVYSRKPAKEVKANLNKLGVQYYVLEDSWCVRKTKPGCSMPEIWDVEDPYNAKKTPLCTILNRDPRPHFSICFQNNVYKVLKVVRV</sequence>
<evidence type="ECO:0000256" key="8">
    <source>
        <dbReference type="SAM" id="MobiDB-lite"/>
    </source>
</evidence>
<keyword evidence="3" id="KW-0328">Glycosyltransferase</keyword>
<keyword evidence="4" id="KW-0808">Transferase</keyword>
<keyword evidence="7 9" id="KW-0472">Membrane</keyword>
<comment type="subcellular location">
    <subcellularLocation>
        <location evidence="1">Membrane</location>
        <topology evidence="1">Multi-pass membrane protein</topology>
    </subcellularLocation>
</comment>
<evidence type="ECO:0000313" key="11">
    <source>
        <dbReference type="Proteomes" id="UP001066276"/>
    </source>
</evidence>
<evidence type="ECO:0000256" key="4">
    <source>
        <dbReference type="ARBA" id="ARBA00022679"/>
    </source>
</evidence>
<feature type="transmembrane region" description="Helical" evidence="9">
    <location>
        <begin position="420"/>
        <end position="440"/>
    </location>
</feature>
<dbReference type="Proteomes" id="UP001066276">
    <property type="component" value="Chromosome 2_1"/>
</dbReference>
<keyword evidence="11" id="KW-1185">Reference proteome</keyword>
<dbReference type="GO" id="GO:0000030">
    <property type="term" value="F:mannosyltransferase activity"/>
    <property type="evidence" value="ECO:0007669"/>
    <property type="project" value="TreeGrafter"/>
</dbReference>
<evidence type="ECO:0000256" key="6">
    <source>
        <dbReference type="ARBA" id="ARBA00022989"/>
    </source>
</evidence>
<protein>
    <recommendedName>
        <fullName evidence="12">C-mannosyltransferase DPY19L1</fullName>
    </recommendedName>
</protein>
<evidence type="ECO:0000313" key="10">
    <source>
        <dbReference type="EMBL" id="KAJ1199893.1"/>
    </source>
</evidence>
<dbReference type="GO" id="GO:0005637">
    <property type="term" value="C:nuclear inner membrane"/>
    <property type="evidence" value="ECO:0007669"/>
    <property type="project" value="TreeGrafter"/>
</dbReference>
<keyword evidence="6 9" id="KW-1133">Transmembrane helix</keyword>
<dbReference type="InterPro" id="IPR018732">
    <property type="entry name" value="Dpy-19/Dpy-19-like"/>
</dbReference>
<evidence type="ECO:0000256" key="1">
    <source>
        <dbReference type="ARBA" id="ARBA00004141"/>
    </source>
</evidence>
<keyword evidence="5 9" id="KW-0812">Transmembrane</keyword>
<comment type="caution">
    <text evidence="10">The sequence shown here is derived from an EMBL/GenBank/DDBJ whole genome shotgun (WGS) entry which is preliminary data.</text>
</comment>
<feature type="transmembrane region" description="Helical" evidence="9">
    <location>
        <begin position="493"/>
        <end position="517"/>
    </location>
</feature>
<name>A0AAV7VE39_PLEWA</name>
<dbReference type="PANTHER" id="PTHR31488">
    <property type="entry name" value="DPY-19-LIKE 1, LIKE (H. SAPIENS)"/>
    <property type="match status" value="1"/>
</dbReference>
<dbReference type="AlphaFoldDB" id="A0AAV7VE39"/>
<dbReference type="EMBL" id="JANPWB010000003">
    <property type="protein sequence ID" value="KAJ1199893.1"/>
    <property type="molecule type" value="Genomic_DNA"/>
</dbReference>
<dbReference type="PANTHER" id="PTHR31488:SF1">
    <property type="entry name" value="C-MANNOSYLTRANSFERASE DPY19L1"/>
    <property type="match status" value="1"/>
</dbReference>
<evidence type="ECO:0000256" key="3">
    <source>
        <dbReference type="ARBA" id="ARBA00022676"/>
    </source>
</evidence>
<gene>
    <name evidence="10" type="ORF">NDU88_003725</name>
</gene>
<feature type="transmembrane region" description="Helical" evidence="9">
    <location>
        <begin position="538"/>
        <end position="557"/>
    </location>
</feature>
<feature type="region of interest" description="Disordered" evidence="8">
    <location>
        <begin position="1"/>
        <end position="82"/>
    </location>
</feature>
<accession>A0AAV7VE39</accession>
<evidence type="ECO:0000256" key="7">
    <source>
        <dbReference type="ARBA" id="ARBA00023136"/>
    </source>
</evidence>
<dbReference type="Pfam" id="PF10034">
    <property type="entry name" value="Dpy19"/>
    <property type="match status" value="1"/>
</dbReference>
<evidence type="ECO:0000256" key="5">
    <source>
        <dbReference type="ARBA" id="ARBA00022692"/>
    </source>
</evidence>
<evidence type="ECO:0008006" key="12">
    <source>
        <dbReference type="Google" id="ProtNLM"/>
    </source>
</evidence>
<proteinExistence type="inferred from homology"/>
<feature type="transmembrane region" description="Helical" evidence="9">
    <location>
        <begin position="298"/>
        <end position="314"/>
    </location>
</feature>
<feature type="compositionally biased region" description="Basic and acidic residues" evidence="8">
    <location>
        <begin position="23"/>
        <end position="36"/>
    </location>
</feature>
<organism evidence="10 11">
    <name type="scientific">Pleurodeles waltl</name>
    <name type="common">Iberian ribbed newt</name>
    <dbReference type="NCBI Taxonomy" id="8319"/>
    <lineage>
        <taxon>Eukaryota</taxon>
        <taxon>Metazoa</taxon>
        <taxon>Chordata</taxon>
        <taxon>Craniata</taxon>
        <taxon>Vertebrata</taxon>
        <taxon>Euteleostomi</taxon>
        <taxon>Amphibia</taxon>
        <taxon>Batrachia</taxon>
        <taxon>Caudata</taxon>
        <taxon>Salamandroidea</taxon>
        <taxon>Salamandridae</taxon>
        <taxon>Pleurodelinae</taxon>
        <taxon>Pleurodeles</taxon>
    </lineage>
</organism>
<comment type="similarity">
    <text evidence="2">Belongs to the dpy-19 family.</text>
</comment>
<evidence type="ECO:0000256" key="2">
    <source>
        <dbReference type="ARBA" id="ARBA00008744"/>
    </source>
</evidence>
<feature type="transmembrane region" description="Helical" evidence="9">
    <location>
        <begin position="239"/>
        <end position="259"/>
    </location>
</feature>
<feature type="transmembrane region" description="Helical" evidence="9">
    <location>
        <begin position="344"/>
        <end position="361"/>
    </location>
</feature>
<reference evidence="10" key="1">
    <citation type="journal article" date="2022" name="bioRxiv">
        <title>Sequencing and chromosome-scale assembly of the giantPleurodeles waltlgenome.</title>
        <authorList>
            <person name="Brown T."/>
            <person name="Elewa A."/>
            <person name="Iarovenko S."/>
            <person name="Subramanian E."/>
            <person name="Araus A.J."/>
            <person name="Petzold A."/>
            <person name="Susuki M."/>
            <person name="Suzuki K.-i.T."/>
            <person name="Hayashi T."/>
            <person name="Toyoda A."/>
            <person name="Oliveira C."/>
            <person name="Osipova E."/>
            <person name="Leigh N.D."/>
            <person name="Simon A."/>
            <person name="Yun M.H."/>
        </authorList>
    </citation>
    <scope>NUCLEOTIDE SEQUENCE</scope>
    <source>
        <strain evidence="10">20211129_DDA</strain>
        <tissue evidence="10">Liver</tissue>
    </source>
</reference>
<feature type="transmembrane region" description="Helical" evidence="9">
    <location>
        <begin position="321"/>
        <end position="338"/>
    </location>
</feature>
<feature type="transmembrane region" description="Helical" evidence="9">
    <location>
        <begin position="593"/>
        <end position="613"/>
    </location>
</feature>